<dbReference type="Proteomes" id="UP000599009">
    <property type="component" value="Unassembled WGS sequence"/>
</dbReference>
<evidence type="ECO:0000256" key="1">
    <source>
        <dbReference type="SAM" id="Phobius"/>
    </source>
</evidence>
<feature type="transmembrane region" description="Helical" evidence="1">
    <location>
        <begin position="64"/>
        <end position="88"/>
    </location>
</feature>
<sequence>MIKKSVIVSVLVAFVAFVVLSLVCGAPYLETPLLGGLPLGNGLVALGLCALAGLALVHSIRGSALRVASLVSLLGAVLWLPVSVALAGNPQLNFSGGRGSIWLVLSVAVFAGSCSTLLWGLGAAALAKIRGAGAG</sequence>
<evidence type="ECO:0000313" key="3">
    <source>
        <dbReference type="Proteomes" id="UP000599009"/>
    </source>
</evidence>
<evidence type="ECO:0008006" key="4">
    <source>
        <dbReference type="Google" id="ProtNLM"/>
    </source>
</evidence>
<keyword evidence="1" id="KW-1133">Transmembrane helix</keyword>
<accession>A0ABQ2EMT5</accession>
<gene>
    <name evidence="2" type="ORF">GCM10011394_27690</name>
</gene>
<comment type="caution">
    <text evidence="2">The sequence shown here is derived from an EMBL/GenBank/DDBJ whole genome shotgun (WGS) entry which is preliminary data.</text>
</comment>
<evidence type="ECO:0000313" key="2">
    <source>
        <dbReference type="EMBL" id="GGK16920.1"/>
    </source>
</evidence>
<organism evidence="2 3">
    <name type="scientific">Luteimonas terricola</name>
    <dbReference type="NCBI Taxonomy" id="645597"/>
    <lineage>
        <taxon>Bacteria</taxon>
        <taxon>Pseudomonadati</taxon>
        <taxon>Pseudomonadota</taxon>
        <taxon>Gammaproteobacteria</taxon>
        <taxon>Lysobacterales</taxon>
        <taxon>Lysobacteraceae</taxon>
        <taxon>Luteimonas</taxon>
    </lineage>
</organism>
<dbReference type="RefSeq" id="WP_132987065.1">
    <property type="nucleotide sequence ID" value="NZ_BMME01000002.1"/>
</dbReference>
<protein>
    <recommendedName>
        <fullName evidence="4">SPW repeat-containing protein</fullName>
    </recommendedName>
</protein>
<name>A0ABQ2EMT5_9GAMM</name>
<proteinExistence type="predicted"/>
<reference evidence="3" key="1">
    <citation type="journal article" date="2019" name="Int. J. Syst. Evol. Microbiol.">
        <title>The Global Catalogue of Microorganisms (GCM) 10K type strain sequencing project: providing services to taxonomists for standard genome sequencing and annotation.</title>
        <authorList>
            <consortium name="The Broad Institute Genomics Platform"/>
            <consortium name="The Broad Institute Genome Sequencing Center for Infectious Disease"/>
            <person name="Wu L."/>
            <person name="Ma J."/>
        </authorList>
    </citation>
    <scope>NUCLEOTIDE SEQUENCE [LARGE SCALE GENOMIC DNA]</scope>
    <source>
        <strain evidence="3">CGMCC 1.8985</strain>
    </source>
</reference>
<feature type="transmembrane region" description="Helical" evidence="1">
    <location>
        <begin position="100"/>
        <end position="121"/>
    </location>
</feature>
<feature type="transmembrane region" description="Helical" evidence="1">
    <location>
        <begin position="35"/>
        <end position="57"/>
    </location>
</feature>
<keyword evidence="1" id="KW-0472">Membrane</keyword>
<dbReference type="EMBL" id="BMME01000002">
    <property type="protein sequence ID" value="GGK16920.1"/>
    <property type="molecule type" value="Genomic_DNA"/>
</dbReference>
<keyword evidence="1" id="KW-0812">Transmembrane</keyword>
<keyword evidence="3" id="KW-1185">Reference proteome</keyword>